<dbReference type="EMBL" id="JARBHB010000003">
    <property type="protein sequence ID" value="KAJ8890626.1"/>
    <property type="molecule type" value="Genomic_DNA"/>
</dbReference>
<reference evidence="2 3" key="1">
    <citation type="submission" date="2023-02" db="EMBL/GenBank/DDBJ databases">
        <title>LHISI_Scaffold_Assembly.</title>
        <authorList>
            <person name="Stuart O.P."/>
            <person name="Cleave R."/>
            <person name="Magrath M.J.L."/>
            <person name="Mikheyev A.S."/>
        </authorList>
    </citation>
    <scope>NUCLEOTIDE SEQUENCE [LARGE SCALE GENOMIC DNA]</scope>
    <source>
        <strain evidence="2">Daus_M_001</strain>
        <tissue evidence="2">Leg muscle</tissue>
    </source>
</reference>
<feature type="region of interest" description="Disordered" evidence="1">
    <location>
        <begin position="198"/>
        <end position="228"/>
    </location>
</feature>
<organism evidence="2 3">
    <name type="scientific">Dryococelus australis</name>
    <dbReference type="NCBI Taxonomy" id="614101"/>
    <lineage>
        <taxon>Eukaryota</taxon>
        <taxon>Metazoa</taxon>
        <taxon>Ecdysozoa</taxon>
        <taxon>Arthropoda</taxon>
        <taxon>Hexapoda</taxon>
        <taxon>Insecta</taxon>
        <taxon>Pterygota</taxon>
        <taxon>Neoptera</taxon>
        <taxon>Polyneoptera</taxon>
        <taxon>Phasmatodea</taxon>
        <taxon>Verophasmatodea</taxon>
        <taxon>Anareolatae</taxon>
        <taxon>Phasmatidae</taxon>
        <taxon>Eurycanthinae</taxon>
        <taxon>Dryococelus</taxon>
    </lineage>
</organism>
<evidence type="ECO:0000256" key="1">
    <source>
        <dbReference type="SAM" id="MobiDB-lite"/>
    </source>
</evidence>
<name>A0ABQ9I1V5_9NEOP</name>
<proteinExistence type="predicted"/>
<sequence>MQNIIKLSAHEHNFADQFKVCFHEAEEYPGTGLQQGLVLGGNVQPLPCTTLKEGGPCTSGEGPALQGRSHDVARPNKPPLITSHRTSLPPLRHCATTPRQRDSSHAPACCTLETPGACMSRRPALSTTGGSQPALLLKRSSARIKGREKREIPEIKTRRPAASSSTTPTCENPGVTRPGIEPGSHWWEALLDVSMEQRRNEGAEQNGDPRENPPTSGIGRDYHLRKSVSDPAGNRPVFYMTDICIAMANFQKSPSWRSYRFLFSTFPEITPGAYRDFSSKAIADSFPAWDCQSPERLKETEPYVSDLLATLTPNSCVKFELDVLYFGLEKQSIATRKSCELNDLLAMVHILMFPRPSLIR</sequence>
<comment type="caution">
    <text evidence="2">The sequence shown here is derived from an EMBL/GenBank/DDBJ whole genome shotgun (WGS) entry which is preliminary data.</text>
</comment>
<dbReference type="Proteomes" id="UP001159363">
    <property type="component" value="Chromosome 3"/>
</dbReference>
<protein>
    <submittedName>
        <fullName evidence="2">Uncharacterized protein</fullName>
    </submittedName>
</protein>
<feature type="region of interest" description="Disordered" evidence="1">
    <location>
        <begin position="156"/>
        <end position="182"/>
    </location>
</feature>
<keyword evidence="3" id="KW-1185">Reference proteome</keyword>
<evidence type="ECO:0000313" key="3">
    <source>
        <dbReference type="Proteomes" id="UP001159363"/>
    </source>
</evidence>
<accession>A0ABQ9I1V5</accession>
<feature type="compositionally biased region" description="Basic and acidic residues" evidence="1">
    <location>
        <begin position="198"/>
        <end position="211"/>
    </location>
</feature>
<evidence type="ECO:0000313" key="2">
    <source>
        <dbReference type="EMBL" id="KAJ8890626.1"/>
    </source>
</evidence>
<feature type="region of interest" description="Disordered" evidence="1">
    <location>
        <begin position="80"/>
        <end position="106"/>
    </location>
</feature>
<gene>
    <name evidence="2" type="ORF">PR048_010135</name>
</gene>